<dbReference type="Pfam" id="PF03466">
    <property type="entry name" value="LysR_substrate"/>
    <property type="match status" value="1"/>
</dbReference>
<dbReference type="AlphaFoldDB" id="A0A0R2DFZ1"/>
<dbReference type="PRINTS" id="PR00039">
    <property type="entry name" value="HTHLYSR"/>
</dbReference>
<dbReference type="GO" id="GO:0032993">
    <property type="term" value="C:protein-DNA complex"/>
    <property type="evidence" value="ECO:0007669"/>
    <property type="project" value="TreeGrafter"/>
</dbReference>
<proteinExistence type="inferred from homology"/>
<organism evidence="6 7">
    <name type="scientific">Loigolactobacillus rennini DSM 20253</name>
    <dbReference type="NCBI Taxonomy" id="1423796"/>
    <lineage>
        <taxon>Bacteria</taxon>
        <taxon>Bacillati</taxon>
        <taxon>Bacillota</taxon>
        <taxon>Bacilli</taxon>
        <taxon>Lactobacillales</taxon>
        <taxon>Lactobacillaceae</taxon>
        <taxon>Loigolactobacillus</taxon>
    </lineage>
</organism>
<dbReference type="InterPro" id="IPR036390">
    <property type="entry name" value="WH_DNA-bd_sf"/>
</dbReference>
<dbReference type="InterPro" id="IPR036388">
    <property type="entry name" value="WH-like_DNA-bd_sf"/>
</dbReference>
<evidence type="ECO:0000256" key="4">
    <source>
        <dbReference type="ARBA" id="ARBA00023163"/>
    </source>
</evidence>
<keyword evidence="7" id="KW-1185">Reference proteome</keyword>
<evidence type="ECO:0000313" key="7">
    <source>
        <dbReference type="Proteomes" id="UP000051638"/>
    </source>
</evidence>
<evidence type="ECO:0000256" key="3">
    <source>
        <dbReference type="ARBA" id="ARBA00023125"/>
    </source>
</evidence>
<comment type="similarity">
    <text evidence="1">Belongs to the LysR transcriptional regulatory family.</text>
</comment>
<gene>
    <name evidence="6" type="ORF">FC24_GL000302</name>
</gene>
<dbReference type="GO" id="GO:0003677">
    <property type="term" value="F:DNA binding"/>
    <property type="evidence" value="ECO:0007669"/>
    <property type="project" value="UniProtKB-KW"/>
</dbReference>
<dbReference type="SUPFAM" id="SSF46785">
    <property type="entry name" value="Winged helix' DNA-binding domain"/>
    <property type="match status" value="1"/>
</dbReference>
<keyword evidence="2" id="KW-0805">Transcription regulation</keyword>
<dbReference type="RefSeq" id="WP_057873223.1">
    <property type="nucleotide sequence ID" value="NZ_AYYI01000015.1"/>
</dbReference>
<accession>A0A0R2DFZ1</accession>
<dbReference type="Gene3D" id="1.10.10.10">
    <property type="entry name" value="Winged helix-like DNA-binding domain superfamily/Winged helix DNA-binding domain"/>
    <property type="match status" value="1"/>
</dbReference>
<dbReference type="STRING" id="1423796.FC24_GL000302"/>
<dbReference type="PROSITE" id="PS50931">
    <property type="entry name" value="HTH_LYSR"/>
    <property type="match status" value="1"/>
</dbReference>
<keyword evidence="4" id="KW-0804">Transcription</keyword>
<dbReference type="SUPFAM" id="SSF53850">
    <property type="entry name" value="Periplasmic binding protein-like II"/>
    <property type="match status" value="1"/>
</dbReference>
<dbReference type="PANTHER" id="PTHR30346">
    <property type="entry name" value="TRANSCRIPTIONAL DUAL REGULATOR HCAR-RELATED"/>
    <property type="match status" value="1"/>
</dbReference>
<evidence type="ECO:0000256" key="2">
    <source>
        <dbReference type="ARBA" id="ARBA00023015"/>
    </source>
</evidence>
<sequence>MNLNQLRYFRVIVDEKQYTKAASKLFISQPSLSNSMKAFEEDLGGKLFNKRGHQIELTKYGQLIYKTVCNTLDTLDQGIAEANKMLAKPANTLRVACLPTTFGTTLPKTVRDFKKNINETAHFILFSKASIPILEGIQDGRYDIGISSYKSGYEGLHFTPFYTEDIIILLQKEHPLAHLEQVKLSQLNNQKIITYTNDIPLGETIANNVVKCIKPAAVDTRSIDEVGIAGLVASGQGIGVCANTSFLQPFDLVKVPLDIPSRTRVIYTVYNKRTSHSELVTKFLAFLAKDSVRKTYQLID</sequence>
<evidence type="ECO:0000256" key="1">
    <source>
        <dbReference type="ARBA" id="ARBA00009437"/>
    </source>
</evidence>
<comment type="caution">
    <text evidence="6">The sequence shown here is derived from an EMBL/GenBank/DDBJ whole genome shotgun (WGS) entry which is preliminary data.</text>
</comment>
<dbReference type="InterPro" id="IPR005119">
    <property type="entry name" value="LysR_subst-bd"/>
</dbReference>
<dbReference type="Proteomes" id="UP000051638">
    <property type="component" value="Unassembled WGS sequence"/>
</dbReference>
<dbReference type="InterPro" id="IPR000847">
    <property type="entry name" value="LysR_HTH_N"/>
</dbReference>
<reference evidence="6 7" key="1">
    <citation type="journal article" date="2015" name="Genome Announc.">
        <title>Expanding the biotechnology potential of lactobacilli through comparative genomics of 213 strains and associated genera.</title>
        <authorList>
            <person name="Sun Z."/>
            <person name="Harris H.M."/>
            <person name="McCann A."/>
            <person name="Guo C."/>
            <person name="Argimon S."/>
            <person name="Zhang W."/>
            <person name="Yang X."/>
            <person name="Jeffery I.B."/>
            <person name="Cooney J.C."/>
            <person name="Kagawa T.F."/>
            <person name="Liu W."/>
            <person name="Song Y."/>
            <person name="Salvetti E."/>
            <person name="Wrobel A."/>
            <person name="Rasinkangas P."/>
            <person name="Parkhill J."/>
            <person name="Rea M.C."/>
            <person name="O'Sullivan O."/>
            <person name="Ritari J."/>
            <person name="Douillard F.P."/>
            <person name="Paul Ross R."/>
            <person name="Yang R."/>
            <person name="Briner A.E."/>
            <person name="Felis G.E."/>
            <person name="de Vos W.M."/>
            <person name="Barrangou R."/>
            <person name="Klaenhammer T.R."/>
            <person name="Caufield P.W."/>
            <person name="Cui Y."/>
            <person name="Zhang H."/>
            <person name="O'Toole P.W."/>
        </authorList>
    </citation>
    <scope>NUCLEOTIDE SEQUENCE [LARGE SCALE GENOMIC DNA]</scope>
    <source>
        <strain evidence="6 7">DSM 20253</strain>
    </source>
</reference>
<dbReference type="GO" id="GO:0003700">
    <property type="term" value="F:DNA-binding transcription factor activity"/>
    <property type="evidence" value="ECO:0007669"/>
    <property type="project" value="InterPro"/>
</dbReference>
<feature type="domain" description="HTH lysR-type" evidence="5">
    <location>
        <begin position="1"/>
        <end position="58"/>
    </location>
</feature>
<protein>
    <submittedName>
        <fullName evidence="6">Transcriptional regulator (Transcriptional regulator, lysr family)</fullName>
    </submittedName>
</protein>
<keyword evidence="3" id="KW-0238">DNA-binding</keyword>
<evidence type="ECO:0000313" key="6">
    <source>
        <dbReference type="EMBL" id="KRM99339.1"/>
    </source>
</evidence>
<dbReference type="EMBL" id="AYYI01000015">
    <property type="protein sequence ID" value="KRM99339.1"/>
    <property type="molecule type" value="Genomic_DNA"/>
</dbReference>
<dbReference type="PANTHER" id="PTHR30346:SF28">
    <property type="entry name" value="HTH-TYPE TRANSCRIPTIONAL REGULATOR CYNR"/>
    <property type="match status" value="1"/>
</dbReference>
<evidence type="ECO:0000259" key="5">
    <source>
        <dbReference type="PROSITE" id="PS50931"/>
    </source>
</evidence>
<name>A0A0R2DFZ1_9LACO</name>
<dbReference type="PATRIC" id="fig|1423796.3.peg.314"/>
<dbReference type="Pfam" id="PF00126">
    <property type="entry name" value="HTH_1"/>
    <property type="match status" value="1"/>
</dbReference>
<dbReference type="Gene3D" id="3.40.190.290">
    <property type="match status" value="1"/>
</dbReference>